<dbReference type="EMBL" id="SWKU01000006">
    <property type="protein sequence ID" value="KAF3005899.1"/>
    <property type="molecule type" value="Genomic_DNA"/>
</dbReference>
<feature type="compositionally biased region" description="Basic and acidic residues" evidence="1">
    <location>
        <begin position="76"/>
        <end position="100"/>
    </location>
</feature>
<dbReference type="Proteomes" id="UP000801428">
    <property type="component" value="Unassembled WGS sequence"/>
</dbReference>
<comment type="caution">
    <text evidence="2">The sequence shown here is derived from an EMBL/GenBank/DDBJ whole genome shotgun (WGS) entry which is preliminary data.</text>
</comment>
<proteinExistence type="predicted"/>
<feature type="compositionally biased region" description="Polar residues" evidence="1">
    <location>
        <begin position="55"/>
        <end position="75"/>
    </location>
</feature>
<name>A0A9P4TJ41_CURKU</name>
<feature type="region of interest" description="Disordered" evidence="1">
    <location>
        <begin position="1"/>
        <end position="103"/>
    </location>
</feature>
<reference evidence="2" key="1">
    <citation type="submission" date="2019-04" db="EMBL/GenBank/DDBJ databases">
        <title>Sequencing of skin fungus with MAO and IRED activity.</title>
        <authorList>
            <person name="Marsaioli A.J."/>
            <person name="Bonatto J.M.C."/>
            <person name="Reis Junior O."/>
        </authorList>
    </citation>
    <scope>NUCLEOTIDE SEQUENCE</scope>
    <source>
        <strain evidence="2">30M1</strain>
    </source>
</reference>
<feature type="compositionally biased region" description="Basic and acidic residues" evidence="1">
    <location>
        <begin position="41"/>
        <end position="54"/>
    </location>
</feature>
<keyword evidence="3" id="KW-1185">Reference proteome</keyword>
<sequence>MCFGLRKSNTSPQSVNRARAQQGVEPLATSNNSLVQPDQQKSSRDFTSSERKTANLDNSLAMTSKRQSDQDNYSEGNRKHDDAGESEVKPAKMARKEEAAKPAPIDVDAIIEDKSNQLPKEPPPTKAHPLFVHCNPPDTPTYRDHSIFLAGSIEMGKAIQWQKEMVKWLSPLAITVNNPRRGKWDPAATQEAKNEGFRAQVLWELAALEKADVICFFFDADTISPVTMMELGLWVGKQPDKVVVCCNKAFWRAGNIHLVCERYNVPCVETFKELVVLIKDTLQQKAEVKGKPLEVMEQPSEGTDGVSKLEAEDKKITLDEIKSDNVAEGHSRPVVPISSDTPMQNAAGKGTKLDNIEDSHLAE</sequence>
<feature type="compositionally biased region" description="Polar residues" evidence="1">
    <location>
        <begin position="28"/>
        <end position="40"/>
    </location>
</feature>
<feature type="region of interest" description="Disordered" evidence="1">
    <location>
        <begin position="321"/>
        <end position="363"/>
    </location>
</feature>
<organism evidence="2 3">
    <name type="scientific">Curvularia kusanoi</name>
    <name type="common">Cochliobolus kusanoi</name>
    <dbReference type="NCBI Taxonomy" id="90978"/>
    <lineage>
        <taxon>Eukaryota</taxon>
        <taxon>Fungi</taxon>
        <taxon>Dikarya</taxon>
        <taxon>Ascomycota</taxon>
        <taxon>Pezizomycotina</taxon>
        <taxon>Dothideomycetes</taxon>
        <taxon>Pleosporomycetidae</taxon>
        <taxon>Pleosporales</taxon>
        <taxon>Pleosporineae</taxon>
        <taxon>Pleosporaceae</taxon>
        <taxon>Curvularia</taxon>
    </lineage>
</organism>
<evidence type="ECO:0000313" key="3">
    <source>
        <dbReference type="Proteomes" id="UP000801428"/>
    </source>
</evidence>
<accession>A0A9P4TJ41</accession>
<dbReference type="OrthoDB" id="2893324at2759"/>
<dbReference type="Gene3D" id="3.40.50.450">
    <property type="match status" value="1"/>
</dbReference>
<evidence type="ECO:0008006" key="4">
    <source>
        <dbReference type="Google" id="ProtNLM"/>
    </source>
</evidence>
<feature type="compositionally biased region" description="Basic and acidic residues" evidence="1">
    <location>
        <begin position="351"/>
        <end position="363"/>
    </location>
</feature>
<feature type="compositionally biased region" description="Basic and acidic residues" evidence="1">
    <location>
        <begin position="321"/>
        <end position="331"/>
    </location>
</feature>
<dbReference type="Pfam" id="PF15891">
    <property type="entry name" value="Nuc_deoxyri_tr2"/>
    <property type="match status" value="1"/>
</dbReference>
<dbReference type="AlphaFoldDB" id="A0A9P4TJ41"/>
<feature type="compositionally biased region" description="Polar residues" evidence="1">
    <location>
        <begin position="7"/>
        <end position="16"/>
    </location>
</feature>
<dbReference type="InterPro" id="IPR039470">
    <property type="entry name" value="Nuc_deoxyri_tr2"/>
</dbReference>
<gene>
    <name evidence="2" type="ORF">E8E13_009494</name>
</gene>
<protein>
    <recommendedName>
        <fullName evidence="4">Nucleoside 2-deoxyribosyltransferase like protein</fullName>
    </recommendedName>
</protein>
<evidence type="ECO:0000256" key="1">
    <source>
        <dbReference type="SAM" id="MobiDB-lite"/>
    </source>
</evidence>
<evidence type="ECO:0000313" key="2">
    <source>
        <dbReference type="EMBL" id="KAF3005899.1"/>
    </source>
</evidence>